<dbReference type="STRING" id="1524460.IX84_20845"/>
<dbReference type="SUPFAM" id="SSF52172">
    <property type="entry name" value="CheY-like"/>
    <property type="match status" value="1"/>
</dbReference>
<evidence type="ECO:0000259" key="3">
    <source>
        <dbReference type="PROSITE" id="PS50930"/>
    </source>
</evidence>
<dbReference type="PANTHER" id="PTHR37299">
    <property type="entry name" value="TRANSCRIPTIONAL REGULATOR-RELATED"/>
    <property type="match status" value="1"/>
</dbReference>
<evidence type="ECO:0000256" key="1">
    <source>
        <dbReference type="PROSITE-ProRule" id="PRU00169"/>
    </source>
</evidence>
<dbReference type="InterPro" id="IPR007492">
    <property type="entry name" value="LytTR_DNA-bd_dom"/>
</dbReference>
<dbReference type="InterPro" id="IPR011006">
    <property type="entry name" value="CheY-like_superfamily"/>
</dbReference>
<dbReference type="InterPro" id="IPR046947">
    <property type="entry name" value="LytR-like"/>
</dbReference>
<dbReference type="Proteomes" id="UP000029736">
    <property type="component" value="Unassembled WGS sequence"/>
</dbReference>
<sequence length="244" mass="27275">MPNPGILIVEDDPIIAADLEDRLIEMGYRITGSVRSGEAALELLQSEIPDLALLDIQLEGELDGVETAEIIAKKHSFPLIFLTSNADDVTFVRAKGVQPHAFLSKPFRGRDVRHAIELALGQSGQLSGGAPAPSSLATKTLQDCIFIKTNDLQVKVRLKDILWAEADDYYCKVVTNDRTHLATLTLKKFHDILQNNDFMRVHRSYLVNLNQIDKIGGLYVYIGKHKIPVGRSYRAKLQERIKML</sequence>
<dbReference type="AlphaFoldDB" id="A0A098S2K0"/>
<dbReference type="InterPro" id="IPR001789">
    <property type="entry name" value="Sig_transdc_resp-reg_receiver"/>
</dbReference>
<accession>A0A098S2K0</accession>
<dbReference type="Gene3D" id="3.40.50.2300">
    <property type="match status" value="1"/>
</dbReference>
<feature type="domain" description="Response regulatory" evidence="2">
    <location>
        <begin position="5"/>
        <end position="120"/>
    </location>
</feature>
<evidence type="ECO:0000313" key="5">
    <source>
        <dbReference type="Proteomes" id="UP000029736"/>
    </source>
</evidence>
<keyword evidence="5" id="KW-1185">Reference proteome</keyword>
<dbReference type="PROSITE" id="PS50110">
    <property type="entry name" value="RESPONSE_REGULATORY"/>
    <property type="match status" value="1"/>
</dbReference>
<dbReference type="SMART" id="SM00448">
    <property type="entry name" value="REC"/>
    <property type="match status" value="1"/>
</dbReference>
<feature type="modified residue" description="4-aspartylphosphate" evidence="1">
    <location>
        <position position="55"/>
    </location>
</feature>
<dbReference type="EMBL" id="JPOS01000077">
    <property type="protein sequence ID" value="KGE86599.1"/>
    <property type="molecule type" value="Genomic_DNA"/>
</dbReference>
<dbReference type="PROSITE" id="PS50930">
    <property type="entry name" value="HTH_LYTTR"/>
    <property type="match status" value="1"/>
</dbReference>
<dbReference type="GO" id="GO:0000156">
    <property type="term" value="F:phosphorelay response regulator activity"/>
    <property type="evidence" value="ECO:0007669"/>
    <property type="project" value="InterPro"/>
</dbReference>
<dbReference type="Gene3D" id="2.40.50.1020">
    <property type="entry name" value="LytTr DNA-binding domain"/>
    <property type="match status" value="1"/>
</dbReference>
<organism evidence="4 5">
    <name type="scientific">Phaeodactylibacter xiamenensis</name>
    <dbReference type="NCBI Taxonomy" id="1524460"/>
    <lineage>
        <taxon>Bacteria</taxon>
        <taxon>Pseudomonadati</taxon>
        <taxon>Bacteroidota</taxon>
        <taxon>Saprospiria</taxon>
        <taxon>Saprospirales</taxon>
        <taxon>Haliscomenobacteraceae</taxon>
        <taxon>Phaeodactylibacter</taxon>
    </lineage>
</organism>
<protein>
    <submittedName>
        <fullName evidence="4">Uncharacterized protein</fullName>
    </submittedName>
</protein>
<dbReference type="PANTHER" id="PTHR37299:SF1">
    <property type="entry name" value="STAGE 0 SPORULATION PROTEIN A HOMOLOG"/>
    <property type="match status" value="1"/>
</dbReference>
<comment type="caution">
    <text evidence="4">The sequence shown here is derived from an EMBL/GenBank/DDBJ whole genome shotgun (WGS) entry which is preliminary data.</text>
</comment>
<dbReference type="SMART" id="SM00850">
    <property type="entry name" value="LytTR"/>
    <property type="match status" value="1"/>
</dbReference>
<dbReference type="GO" id="GO:0003677">
    <property type="term" value="F:DNA binding"/>
    <property type="evidence" value="ECO:0007669"/>
    <property type="project" value="InterPro"/>
</dbReference>
<dbReference type="Pfam" id="PF04397">
    <property type="entry name" value="LytTR"/>
    <property type="match status" value="1"/>
</dbReference>
<dbReference type="OrthoDB" id="1646880at2"/>
<dbReference type="RefSeq" id="WP_044224809.1">
    <property type="nucleotide sequence ID" value="NZ_JBKAGJ010000025.1"/>
</dbReference>
<evidence type="ECO:0000313" key="4">
    <source>
        <dbReference type="EMBL" id="KGE86599.1"/>
    </source>
</evidence>
<dbReference type="Pfam" id="PF00072">
    <property type="entry name" value="Response_reg"/>
    <property type="match status" value="1"/>
</dbReference>
<feature type="domain" description="HTH LytTR-type" evidence="3">
    <location>
        <begin position="145"/>
        <end position="243"/>
    </location>
</feature>
<keyword evidence="1" id="KW-0597">Phosphoprotein</keyword>
<dbReference type="CDD" id="cd17534">
    <property type="entry name" value="REC_DC-like"/>
    <property type="match status" value="1"/>
</dbReference>
<reference evidence="4 5" key="1">
    <citation type="journal article" date="2014" name="Int. J. Syst. Evol. Microbiol.">
        <title>Phaeodactylibacter xiamenensis gen. nov., sp. nov., a member of the family Saprospiraceae isolated from the marine alga Phaeodactylum tricornutum.</title>
        <authorList>
            <person name="Chen Z.Jr."/>
            <person name="Lei X."/>
            <person name="Lai Q."/>
            <person name="Li Y."/>
            <person name="Zhang B."/>
            <person name="Zhang J."/>
            <person name="Zhang H."/>
            <person name="Yang L."/>
            <person name="Zheng W."/>
            <person name="Tian Y."/>
            <person name="Yu Z."/>
            <person name="Xu H.Jr."/>
            <person name="Zheng T."/>
        </authorList>
    </citation>
    <scope>NUCLEOTIDE SEQUENCE [LARGE SCALE GENOMIC DNA]</scope>
    <source>
        <strain evidence="4 5">KD52</strain>
    </source>
</reference>
<proteinExistence type="predicted"/>
<gene>
    <name evidence="4" type="ORF">IX84_20845</name>
</gene>
<evidence type="ECO:0000259" key="2">
    <source>
        <dbReference type="PROSITE" id="PS50110"/>
    </source>
</evidence>
<name>A0A098S2K0_9BACT</name>